<reference evidence="2" key="1">
    <citation type="submission" date="2025-08" db="UniProtKB">
        <authorList>
            <consortium name="Ensembl"/>
        </authorList>
    </citation>
    <scope>IDENTIFICATION</scope>
</reference>
<feature type="region of interest" description="Disordered" evidence="1">
    <location>
        <begin position="51"/>
        <end position="77"/>
    </location>
</feature>
<dbReference type="Ensembl" id="ENSOTST00005082652.2">
    <property type="protein sequence ID" value="ENSOTSP00005076287.1"/>
    <property type="gene ID" value="ENSOTSG00005035952.2"/>
</dbReference>
<evidence type="ECO:0000256" key="1">
    <source>
        <dbReference type="SAM" id="MobiDB-lite"/>
    </source>
</evidence>
<proteinExistence type="predicted"/>
<organism evidence="2 3">
    <name type="scientific">Oncorhynchus tshawytscha</name>
    <name type="common">Chinook salmon</name>
    <name type="synonym">Salmo tshawytscha</name>
    <dbReference type="NCBI Taxonomy" id="74940"/>
    <lineage>
        <taxon>Eukaryota</taxon>
        <taxon>Metazoa</taxon>
        <taxon>Chordata</taxon>
        <taxon>Craniata</taxon>
        <taxon>Vertebrata</taxon>
        <taxon>Euteleostomi</taxon>
        <taxon>Actinopterygii</taxon>
        <taxon>Neopterygii</taxon>
        <taxon>Teleostei</taxon>
        <taxon>Protacanthopterygii</taxon>
        <taxon>Salmoniformes</taxon>
        <taxon>Salmonidae</taxon>
        <taxon>Salmoninae</taxon>
        <taxon>Oncorhynchus</taxon>
    </lineage>
</organism>
<accession>A0A8C8IA99</accession>
<protein>
    <submittedName>
        <fullName evidence="2">Uncharacterized protein</fullName>
    </submittedName>
</protein>
<name>A0A8C8IA99_ONCTS</name>
<evidence type="ECO:0000313" key="3">
    <source>
        <dbReference type="Proteomes" id="UP000694402"/>
    </source>
</evidence>
<feature type="compositionally biased region" description="Polar residues" evidence="1">
    <location>
        <begin position="62"/>
        <end position="77"/>
    </location>
</feature>
<dbReference type="Proteomes" id="UP000694402">
    <property type="component" value="Unassembled WGS sequence"/>
</dbReference>
<keyword evidence="3" id="KW-1185">Reference proteome</keyword>
<reference evidence="2" key="2">
    <citation type="submission" date="2025-09" db="UniProtKB">
        <authorList>
            <consortium name="Ensembl"/>
        </authorList>
    </citation>
    <scope>IDENTIFICATION</scope>
</reference>
<dbReference type="AlphaFoldDB" id="A0A8C8IA99"/>
<evidence type="ECO:0000313" key="2">
    <source>
        <dbReference type="Ensembl" id="ENSOTSP00005076287.1"/>
    </source>
</evidence>
<sequence length="77" mass="8781">MEDQLHVKRVTEKLTESLYVLHFRMSLPGLVLHEVSGAIYTVEYACTSFSLQHGPSKRSPRSRIQNNSSRYQNSLGT</sequence>
<dbReference type="GeneTree" id="ENSGT01000000220738"/>